<evidence type="ECO:0000313" key="2">
    <source>
        <dbReference type="Proteomes" id="UP000839052"/>
    </source>
</evidence>
<keyword evidence="2" id="KW-1185">Reference proteome</keyword>
<accession>A0ABM8YYN1</accession>
<protein>
    <submittedName>
        <fullName evidence="1">Uncharacterized protein</fullName>
    </submittedName>
</protein>
<name>A0ABM8YYN1_9PROT</name>
<reference evidence="1 2" key="1">
    <citation type="submission" date="2021-10" db="EMBL/GenBank/DDBJ databases">
        <authorList>
            <person name="Koch H."/>
        </authorList>
    </citation>
    <scope>NUCLEOTIDE SEQUENCE [LARGE SCALE GENOMIC DNA]</scope>
    <source>
        <strain evidence="1">6680</strain>
    </source>
</reference>
<sequence>MQNVLLNKTIYQTQFVINISVAISANLKYQIQLPPTKVGGLRLRPPPTKSERTVADYAKTIFTEHVMKLIAFKTLNAPAKAGGFYQLMEN</sequence>
<dbReference type="EMBL" id="OU912926">
    <property type="protein sequence ID" value="CAG9932648.1"/>
    <property type="molecule type" value="Genomic_DNA"/>
</dbReference>
<organism evidence="1 2">
    <name type="scientific">Candidatus Nitrotoga arctica</name>
    <dbReference type="NCBI Taxonomy" id="453162"/>
    <lineage>
        <taxon>Bacteria</taxon>
        <taxon>Pseudomonadati</taxon>
        <taxon>Pseudomonadota</taxon>
        <taxon>Betaproteobacteria</taxon>
        <taxon>Nitrosomonadales</taxon>
        <taxon>Gallionellaceae</taxon>
        <taxon>Candidatus Nitrotoga</taxon>
    </lineage>
</organism>
<proteinExistence type="predicted"/>
<gene>
    <name evidence="1" type="ORF">NTG6680_1395</name>
</gene>
<evidence type="ECO:0000313" key="1">
    <source>
        <dbReference type="EMBL" id="CAG9932648.1"/>
    </source>
</evidence>
<dbReference type="Proteomes" id="UP000839052">
    <property type="component" value="Chromosome"/>
</dbReference>
<dbReference type="RefSeq" id="WP_239796550.1">
    <property type="nucleotide sequence ID" value="NZ_OU912926.1"/>
</dbReference>